<feature type="domain" description="Beta-lactamase class A catalytic" evidence="3">
    <location>
        <begin position="317"/>
        <end position="457"/>
    </location>
</feature>
<feature type="transmembrane region" description="Helical" evidence="2">
    <location>
        <begin position="40"/>
        <end position="66"/>
    </location>
</feature>
<evidence type="ECO:0000313" key="4">
    <source>
        <dbReference type="EMBL" id="NMH97891.1"/>
    </source>
</evidence>
<keyword evidence="2" id="KW-1133">Transmembrane helix</keyword>
<accession>A0ABX1SC13</accession>
<dbReference type="Proteomes" id="UP000820669">
    <property type="component" value="Unassembled WGS sequence"/>
</dbReference>
<dbReference type="Pfam" id="PF13354">
    <property type="entry name" value="Beta-lactamase2"/>
    <property type="match status" value="1"/>
</dbReference>
<proteinExistence type="predicted"/>
<comment type="caution">
    <text evidence="4">The sequence shown here is derived from an EMBL/GenBank/DDBJ whole genome shotgun (WGS) entry which is preliminary data.</text>
</comment>
<feature type="region of interest" description="Disordered" evidence="1">
    <location>
        <begin position="221"/>
        <end position="245"/>
    </location>
</feature>
<keyword evidence="2" id="KW-0472">Membrane</keyword>
<dbReference type="Gene3D" id="3.40.710.10">
    <property type="entry name" value="DD-peptidase/beta-lactamase superfamily"/>
    <property type="match status" value="1"/>
</dbReference>
<sequence>MPGPGPPCAFIPDLLADAAGAPASCRLVVRDVAVVGVVGVVVRVVVGVVVRVVAVAAVTVGVVRVVPVVAVRVAPVVVVVAVPLVVVVVVVLVVAVVVALEAHFGPLLVAVGPGAGPPGSRPGERLLPGSERNHRAAPPTGGANPPDRGRAFPRTPVTGSPHRFPGSRGAARGQNGRVGGDSTRRRGPPAGSSAARARWSGAAMGVVLAALGFGTVSAAQQEAGPAPPSAVQASSTAGPVAGEPTEADVAGGIAEIAAGLPRGTVSVAAFNTVTARTYGYDADDAMDAASLIKLDVVEALVLQHQDSGVPLSDDTVALATTMIENSDNDAASALWDQVGGAPGVADADQRFGLSHTVPDPDGQWGLSTTDAADQLALLANLIRPGPLDGASRSFVLGLMQQVESDQNWGVSAAADPGTTTALKNGWLDVDDDGGLWAVASVGSVTVHGQQVLLAVLTRHNASEAAGIQLVESLARAATC</sequence>
<organism evidence="4 5">
    <name type="scientific">Pseudonocardia acidicola</name>
    <dbReference type="NCBI Taxonomy" id="2724939"/>
    <lineage>
        <taxon>Bacteria</taxon>
        <taxon>Bacillati</taxon>
        <taxon>Actinomycetota</taxon>
        <taxon>Actinomycetes</taxon>
        <taxon>Pseudonocardiales</taxon>
        <taxon>Pseudonocardiaceae</taxon>
        <taxon>Pseudonocardia</taxon>
    </lineage>
</organism>
<keyword evidence="2" id="KW-0812">Transmembrane</keyword>
<dbReference type="PANTHER" id="PTHR35333:SF3">
    <property type="entry name" value="BETA-LACTAMASE-TYPE TRANSPEPTIDASE FOLD CONTAINING PROTEIN"/>
    <property type="match status" value="1"/>
</dbReference>
<dbReference type="SUPFAM" id="SSF56601">
    <property type="entry name" value="beta-lactamase/transpeptidase-like"/>
    <property type="match status" value="1"/>
</dbReference>
<feature type="transmembrane region" description="Helical" evidence="2">
    <location>
        <begin position="73"/>
        <end position="100"/>
    </location>
</feature>
<protein>
    <recommendedName>
        <fullName evidence="3">Beta-lactamase class A catalytic domain-containing protein</fullName>
    </recommendedName>
</protein>
<evidence type="ECO:0000313" key="5">
    <source>
        <dbReference type="Proteomes" id="UP000820669"/>
    </source>
</evidence>
<evidence type="ECO:0000259" key="3">
    <source>
        <dbReference type="Pfam" id="PF13354"/>
    </source>
</evidence>
<dbReference type="InterPro" id="IPR045155">
    <property type="entry name" value="Beta-lactam_cat"/>
</dbReference>
<dbReference type="InterPro" id="IPR000871">
    <property type="entry name" value="Beta-lactam_class-A"/>
</dbReference>
<evidence type="ECO:0000256" key="1">
    <source>
        <dbReference type="SAM" id="MobiDB-lite"/>
    </source>
</evidence>
<reference evidence="4 5" key="1">
    <citation type="submission" date="2020-04" db="EMBL/GenBank/DDBJ databases">
        <authorList>
            <person name="Klaysubun C."/>
            <person name="Duangmal K."/>
            <person name="Lipun K."/>
        </authorList>
    </citation>
    <scope>NUCLEOTIDE SEQUENCE [LARGE SCALE GENOMIC DNA]</scope>
    <source>
        <strain evidence="4 5">K10HN5</strain>
    </source>
</reference>
<keyword evidence="5" id="KW-1185">Reference proteome</keyword>
<name>A0ABX1SC13_9PSEU</name>
<dbReference type="InterPro" id="IPR012338">
    <property type="entry name" value="Beta-lactam/transpept-like"/>
</dbReference>
<dbReference type="EMBL" id="JAAXLA010000016">
    <property type="protein sequence ID" value="NMH97891.1"/>
    <property type="molecule type" value="Genomic_DNA"/>
</dbReference>
<dbReference type="PANTHER" id="PTHR35333">
    <property type="entry name" value="BETA-LACTAMASE"/>
    <property type="match status" value="1"/>
</dbReference>
<evidence type="ECO:0000256" key="2">
    <source>
        <dbReference type="SAM" id="Phobius"/>
    </source>
</evidence>
<gene>
    <name evidence="4" type="ORF">HF526_11290</name>
</gene>
<feature type="region of interest" description="Disordered" evidence="1">
    <location>
        <begin position="116"/>
        <end position="196"/>
    </location>
</feature>